<dbReference type="PANTHER" id="PTHR43692">
    <property type="entry name" value="UDP-N-ACETYLMURAMOYLALANINE--D-GLUTAMATE LIGASE"/>
    <property type="match status" value="1"/>
</dbReference>
<feature type="domain" description="Mur ligase central" evidence="10">
    <location>
        <begin position="113"/>
        <end position="305"/>
    </location>
</feature>
<evidence type="ECO:0000313" key="11">
    <source>
        <dbReference type="EMBL" id="RTY38105.1"/>
    </source>
</evidence>
<keyword evidence="7 8" id="KW-0133">Cell shape</keyword>
<evidence type="ECO:0000256" key="2">
    <source>
        <dbReference type="ARBA" id="ARBA00004752"/>
    </source>
</evidence>
<dbReference type="Pfam" id="PF08245">
    <property type="entry name" value="Mur_ligase_M"/>
    <property type="match status" value="1"/>
</dbReference>
<evidence type="ECO:0000256" key="1">
    <source>
        <dbReference type="ARBA" id="ARBA00004496"/>
    </source>
</evidence>
<protein>
    <recommendedName>
        <fullName evidence="7 8">UDP-N-acetylmuramoylalanine--D-glutamate ligase</fullName>
        <ecNumber evidence="7 8">6.3.2.9</ecNumber>
    </recommendedName>
    <alternativeName>
        <fullName evidence="7">D-glutamic acid-adding enzyme</fullName>
    </alternativeName>
    <alternativeName>
        <fullName evidence="7">UDP-N-acetylmuramoyl-L-alanyl-D-glutamate synthetase</fullName>
    </alternativeName>
</protein>
<name>A0A432AUD4_CHLPH</name>
<keyword evidence="7 8" id="KW-0573">Peptidoglycan synthesis</keyword>
<dbReference type="EC" id="6.3.2.9" evidence="7 8"/>
<dbReference type="InterPro" id="IPR005762">
    <property type="entry name" value="MurD"/>
</dbReference>
<proteinExistence type="inferred from homology"/>
<evidence type="ECO:0000256" key="3">
    <source>
        <dbReference type="ARBA" id="ARBA00022490"/>
    </source>
</evidence>
<comment type="pathway">
    <text evidence="2 7 8">Cell wall biogenesis; peptidoglycan biosynthesis.</text>
</comment>
<dbReference type="GO" id="GO:0005737">
    <property type="term" value="C:cytoplasm"/>
    <property type="evidence" value="ECO:0007669"/>
    <property type="project" value="UniProtKB-SubCell"/>
</dbReference>
<dbReference type="InterPro" id="IPR036565">
    <property type="entry name" value="Mur-like_cat_sf"/>
</dbReference>
<evidence type="ECO:0000313" key="12">
    <source>
        <dbReference type="Proteomes" id="UP000279908"/>
    </source>
</evidence>
<dbReference type="Pfam" id="PF21377">
    <property type="entry name" value="MurD_N"/>
    <property type="match status" value="1"/>
</dbReference>
<evidence type="ECO:0000256" key="5">
    <source>
        <dbReference type="ARBA" id="ARBA00022741"/>
    </source>
</evidence>
<dbReference type="InterPro" id="IPR004101">
    <property type="entry name" value="Mur_ligase_C"/>
</dbReference>
<dbReference type="GO" id="GO:0051301">
    <property type="term" value="P:cell division"/>
    <property type="evidence" value="ECO:0007669"/>
    <property type="project" value="UniProtKB-KW"/>
</dbReference>
<comment type="catalytic activity">
    <reaction evidence="7 8">
        <text>UDP-N-acetyl-alpha-D-muramoyl-L-alanine + D-glutamate + ATP = UDP-N-acetyl-alpha-D-muramoyl-L-alanyl-D-glutamate + ADP + phosphate + H(+)</text>
        <dbReference type="Rhea" id="RHEA:16429"/>
        <dbReference type="ChEBI" id="CHEBI:15378"/>
        <dbReference type="ChEBI" id="CHEBI:29986"/>
        <dbReference type="ChEBI" id="CHEBI:30616"/>
        <dbReference type="ChEBI" id="CHEBI:43474"/>
        <dbReference type="ChEBI" id="CHEBI:83898"/>
        <dbReference type="ChEBI" id="CHEBI:83900"/>
        <dbReference type="ChEBI" id="CHEBI:456216"/>
        <dbReference type="EC" id="6.3.2.9"/>
    </reaction>
</comment>
<keyword evidence="4 7" id="KW-0436">Ligase</keyword>
<feature type="domain" description="Mur ligase C-terminal" evidence="9">
    <location>
        <begin position="328"/>
        <end position="438"/>
    </location>
</feature>
<keyword evidence="3 7" id="KW-0963">Cytoplasm</keyword>
<sequence>MTGQSVSGARVSVIGAGKSGVAAAILLAGRGASVLLSELGSLGEDEIERLRQCGVGVESGGHSERALDVDFSVVSPGIPPSASAVKALEERGIQLYSEIEVASWFCRARIVGITGTDGKTTTATLVHDIAAAEGSLRGNRAWGVGNIGVPFSAMVGEMEEGDTAVVELSSYQLERCVSFRPDVSVLTNITPDHLGRYDGSMERYAAAKFRICMNQKEGDTLIYNADDSLLEEHFGGGAFPFRRVPFSLEEPPSAGVMHDGVFLRDGEIVVARDGGERRVARTDGFLKNSFRGRHNIYNALAAVAVSEALGIGDGVVRDGLGAFQGVRHRQQFVRRLGGADWINDSKATNVNAMRQALEAVEGKIVLIAGGRDKGNDYRPVLPLVAEKVELLLSIGESRALLAEAFKGVARIQEAASLEGAVSLARAAAGEGWTVLFSPGCASFDMFRNFEERGDHFMQCVNSLEE</sequence>
<dbReference type="GO" id="GO:0071555">
    <property type="term" value="P:cell wall organization"/>
    <property type="evidence" value="ECO:0007669"/>
    <property type="project" value="UniProtKB-KW"/>
</dbReference>
<dbReference type="Gene3D" id="3.90.190.20">
    <property type="entry name" value="Mur ligase, C-terminal domain"/>
    <property type="match status" value="1"/>
</dbReference>
<organism evidence="11 12">
    <name type="scientific">Chlorobium phaeovibrioides</name>
    <dbReference type="NCBI Taxonomy" id="1094"/>
    <lineage>
        <taxon>Bacteria</taxon>
        <taxon>Pseudomonadati</taxon>
        <taxon>Chlorobiota</taxon>
        <taxon>Chlorobiia</taxon>
        <taxon>Chlorobiales</taxon>
        <taxon>Chlorobiaceae</taxon>
        <taxon>Chlorobium/Pelodictyon group</taxon>
        <taxon>Chlorobium</taxon>
    </lineage>
</organism>
<comment type="similarity">
    <text evidence="7">Belongs to the MurCDEF family.</text>
</comment>
<keyword evidence="7 8" id="KW-0132">Cell division</keyword>
<dbReference type="GO" id="GO:0009252">
    <property type="term" value="P:peptidoglycan biosynthetic process"/>
    <property type="evidence" value="ECO:0007669"/>
    <property type="project" value="UniProtKB-UniRule"/>
</dbReference>
<keyword evidence="6 7" id="KW-0067">ATP-binding</keyword>
<dbReference type="PANTHER" id="PTHR43692:SF1">
    <property type="entry name" value="UDP-N-ACETYLMURAMOYLALANINE--D-GLUTAMATE LIGASE"/>
    <property type="match status" value="1"/>
</dbReference>
<dbReference type="RefSeq" id="WP_126384291.1">
    <property type="nucleotide sequence ID" value="NZ_RXYK01000006.1"/>
</dbReference>
<dbReference type="GO" id="GO:0005524">
    <property type="term" value="F:ATP binding"/>
    <property type="evidence" value="ECO:0007669"/>
    <property type="project" value="UniProtKB-UniRule"/>
</dbReference>
<evidence type="ECO:0000256" key="7">
    <source>
        <dbReference type="HAMAP-Rule" id="MF_00639"/>
    </source>
</evidence>
<dbReference type="SUPFAM" id="SSF53623">
    <property type="entry name" value="MurD-like peptide ligases, catalytic domain"/>
    <property type="match status" value="1"/>
</dbReference>
<keyword evidence="5 7" id="KW-0547">Nucleotide-binding</keyword>
<dbReference type="InterPro" id="IPR013221">
    <property type="entry name" value="Mur_ligase_cen"/>
</dbReference>
<evidence type="ECO:0000256" key="8">
    <source>
        <dbReference type="RuleBase" id="RU003664"/>
    </source>
</evidence>
<dbReference type="SUPFAM" id="SSF53244">
    <property type="entry name" value="MurD-like peptide ligases, peptide-binding domain"/>
    <property type="match status" value="1"/>
</dbReference>
<dbReference type="EMBL" id="RXYK01000006">
    <property type="protein sequence ID" value="RTY38105.1"/>
    <property type="molecule type" value="Genomic_DNA"/>
</dbReference>
<keyword evidence="7 8" id="KW-0131">Cell cycle</keyword>
<dbReference type="Gene3D" id="3.40.1190.10">
    <property type="entry name" value="Mur-like, catalytic domain"/>
    <property type="match status" value="1"/>
</dbReference>
<dbReference type="Gene3D" id="3.40.50.720">
    <property type="entry name" value="NAD(P)-binding Rossmann-like Domain"/>
    <property type="match status" value="1"/>
</dbReference>
<dbReference type="SUPFAM" id="SSF51984">
    <property type="entry name" value="MurCD N-terminal domain"/>
    <property type="match status" value="1"/>
</dbReference>
<dbReference type="AlphaFoldDB" id="A0A432AUD4"/>
<evidence type="ECO:0000259" key="9">
    <source>
        <dbReference type="Pfam" id="PF02875"/>
    </source>
</evidence>
<evidence type="ECO:0000256" key="6">
    <source>
        <dbReference type="ARBA" id="ARBA00022840"/>
    </source>
</evidence>
<dbReference type="GO" id="GO:0008360">
    <property type="term" value="P:regulation of cell shape"/>
    <property type="evidence" value="ECO:0007669"/>
    <property type="project" value="UniProtKB-KW"/>
</dbReference>
<evidence type="ECO:0000256" key="4">
    <source>
        <dbReference type="ARBA" id="ARBA00022598"/>
    </source>
</evidence>
<accession>A0A432AUD4</accession>
<dbReference type="Proteomes" id="UP000279908">
    <property type="component" value="Unassembled WGS sequence"/>
</dbReference>
<reference evidence="11 12" key="1">
    <citation type="submission" date="2018-12" db="EMBL/GenBank/DDBJ databases">
        <authorList>
            <person name="Lunina O.N."/>
            <person name="Grouzdev D.S."/>
            <person name="Gorlenko V.M."/>
            <person name="Savvichev A.S."/>
        </authorList>
    </citation>
    <scope>NUCLEOTIDE SEQUENCE [LARGE SCALE GENOMIC DNA]</scope>
    <source>
        <strain evidence="11 12">BrKhr-17</strain>
    </source>
</reference>
<dbReference type="NCBIfam" id="TIGR01087">
    <property type="entry name" value="murD"/>
    <property type="match status" value="1"/>
</dbReference>
<gene>
    <name evidence="7 11" type="primary">murD</name>
    <name evidence="11" type="ORF">EKD02_05235</name>
</gene>
<comment type="function">
    <text evidence="7 8">Cell wall formation. Catalyzes the addition of glutamate to the nucleotide precursor UDP-N-acetylmuramoyl-L-alanine (UMA).</text>
</comment>
<keyword evidence="7 8" id="KW-0961">Cell wall biogenesis/degradation</keyword>
<comment type="caution">
    <text evidence="11">The sequence shown here is derived from an EMBL/GenBank/DDBJ whole genome shotgun (WGS) entry which is preliminary data.</text>
</comment>
<dbReference type="HAMAP" id="MF_00639">
    <property type="entry name" value="MurD"/>
    <property type="match status" value="1"/>
</dbReference>
<dbReference type="UniPathway" id="UPA00219"/>
<evidence type="ECO:0000259" key="10">
    <source>
        <dbReference type="Pfam" id="PF08245"/>
    </source>
</evidence>
<dbReference type="Pfam" id="PF02875">
    <property type="entry name" value="Mur_ligase_C"/>
    <property type="match status" value="1"/>
</dbReference>
<feature type="binding site" evidence="7">
    <location>
        <begin position="115"/>
        <end position="121"/>
    </location>
    <ligand>
        <name>ATP</name>
        <dbReference type="ChEBI" id="CHEBI:30616"/>
    </ligand>
</feature>
<dbReference type="GO" id="GO:0008764">
    <property type="term" value="F:UDP-N-acetylmuramoylalanine-D-glutamate ligase activity"/>
    <property type="evidence" value="ECO:0007669"/>
    <property type="project" value="UniProtKB-UniRule"/>
</dbReference>
<comment type="subcellular location">
    <subcellularLocation>
        <location evidence="1 7 8">Cytoplasm</location>
    </subcellularLocation>
</comment>
<dbReference type="InterPro" id="IPR036615">
    <property type="entry name" value="Mur_ligase_C_dom_sf"/>
</dbReference>